<protein>
    <submittedName>
        <fullName evidence="1">Uncharacterized protein</fullName>
    </submittedName>
</protein>
<sequence length="131" mass="15392">MQWVNLYDNYWIYNMQFYSPHGSPLHVPPHSNMFHHNSPHSLPTISQDMPLLFTTSNFPGRFAGYETRTPRRTPTNLNNHLCYLIIETREGHDPDRIISYCINQMPANVELDVFVLPKKGETKEEMEKLCK</sequence>
<reference evidence="1" key="1">
    <citation type="submission" date="2021-05" db="EMBL/GenBank/DDBJ databases">
        <authorList>
            <person name="Alioto T."/>
            <person name="Alioto T."/>
            <person name="Gomez Garrido J."/>
        </authorList>
    </citation>
    <scope>NUCLEOTIDE SEQUENCE</scope>
</reference>
<accession>A0A8D8R3A9</accession>
<dbReference type="EMBL" id="HBUF01124770">
    <property type="protein sequence ID" value="CAG6642886.1"/>
    <property type="molecule type" value="Transcribed_RNA"/>
</dbReference>
<name>A0A8D8R3A9_9HEMI</name>
<proteinExistence type="predicted"/>
<dbReference type="AlphaFoldDB" id="A0A8D8R3A9"/>
<evidence type="ECO:0000313" key="1">
    <source>
        <dbReference type="EMBL" id="CAG6642886.1"/>
    </source>
</evidence>
<organism evidence="1">
    <name type="scientific">Cacopsylla melanoneura</name>
    <dbReference type="NCBI Taxonomy" id="428564"/>
    <lineage>
        <taxon>Eukaryota</taxon>
        <taxon>Metazoa</taxon>
        <taxon>Ecdysozoa</taxon>
        <taxon>Arthropoda</taxon>
        <taxon>Hexapoda</taxon>
        <taxon>Insecta</taxon>
        <taxon>Pterygota</taxon>
        <taxon>Neoptera</taxon>
        <taxon>Paraneoptera</taxon>
        <taxon>Hemiptera</taxon>
        <taxon>Sternorrhyncha</taxon>
        <taxon>Psylloidea</taxon>
        <taxon>Psyllidae</taxon>
        <taxon>Psyllinae</taxon>
        <taxon>Cacopsylla</taxon>
    </lineage>
</organism>